<sequence length="288" mass="34150">MILKSLLSGDVNAVSILFIFFGALIFAFAKSLKKLFAHDRKKMILYFLVAALAYAICSLFTIKNLMFYGISSNYIAIMVMSLLFGYLMVVALEKYFEWPEKHKWLAQLLFILISILIGFIVFIQIAGRFGIVGLHYFFLSATIGVIFPWLFLHLFNSAMDIPLAIYRKWEYPVNKKYVRPEYEDLKNPYIITLEFLKSKDAEYVSRFRVRAPENMDFGMFFYHFINDYNQKHPEEVIQYGINEDKLQSWIFYRRPRFIGRWKQVNTEQTVYRNSIKENNVILCHRLTD</sequence>
<protein>
    <recommendedName>
        <fullName evidence="4">TssN family type VI secretion system protein</fullName>
    </recommendedName>
</protein>
<name>A0A1Y1CIK1_9BACT</name>
<keyword evidence="1" id="KW-1133">Transmembrane helix</keyword>
<accession>A0A1Y1CIK1</accession>
<keyword evidence="1" id="KW-0472">Membrane</keyword>
<keyword evidence="1" id="KW-0812">Transmembrane</keyword>
<dbReference type="EMBL" id="AP018042">
    <property type="protein sequence ID" value="BAX80228.1"/>
    <property type="molecule type" value="Genomic_DNA"/>
</dbReference>
<organism evidence="2 3">
    <name type="scientific">Labilibaculum antarcticum</name>
    <dbReference type="NCBI Taxonomy" id="1717717"/>
    <lineage>
        <taxon>Bacteria</taxon>
        <taxon>Pseudomonadati</taxon>
        <taxon>Bacteroidota</taxon>
        <taxon>Bacteroidia</taxon>
        <taxon>Marinilabiliales</taxon>
        <taxon>Marinifilaceae</taxon>
        <taxon>Labilibaculum</taxon>
    </lineage>
</organism>
<keyword evidence="3" id="KW-1185">Reference proteome</keyword>
<dbReference type="AlphaFoldDB" id="A0A1Y1CIK1"/>
<dbReference type="InterPro" id="IPR035177">
    <property type="entry name" value="TssN"/>
</dbReference>
<gene>
    <name evidence="2" type="ORF">ALGA_1868</name>
</gene>
<evidence type="ECO:0000313" key="3">
    <source>
        <dbReference type="Proteomes" id="UP000218267"/>
    </source>
</evidence>
<dbReference type="KEGG" id="mbas:ALGA_1868"/>
<dbReference type="OrthoDB" id="1024052at2"/>
<dbReference type="Proteomes" id="UP000218267">
    <property type="component" value="Chromosome"/>
</dbReference>
<reference evidence="3" key="2">
    <citation type="journal article" date="2020" name="Antonie Van Leeuwenhoek">
        <title>Labilibaculum antarcticum sp. nov., a novel facultative anaerobic, psychrotorelant bacterium isolated from marine sediment of Antarctica.</title>
        <authorList>
            <person name="Watanabe M."/>
            <person name="Kojima H."/>
            <person name="Fukui M."/>
        </authorList>
    </citation>
    <scope>NUCLEOTIDE SEQUENCE [LARGE SCALE GENOMIC DNA]</scope>
    <source>
        <strain evidence="3">SPP2</strain>
    </source>
</reference>
<dbReference type="RefSeq" id="WP_096429090.1">
    <property type="nucleotide sequence ID" value="NZ_AP018042.1"/>
</dbReference>
<proteinExistence type="predicted"/>
<evidence type="ECO:0008006" key="4">
    <source>
        <dbReference type="Google" id="ProtNLM"/>
    </source>
</evidence>
<feature type="transmembrane region" description="Helical" evidence="1">
    <location>
        <begin position="74"/>
        <end position="92"/>
    </location>
</feature>
<feature type="transmembrane region" description="Helical" evidence="1">
    <location>
        <begin position="44"/>
        <end position="62"/>
    </location>
</feature>
<evidence type="ECO:0000313" key="2">
    <source>
        <dbReference type="EMBL" id="BAX80228.1"/>
    </source>
</evidence>
<dbReference type="Pfam" id="PF17555">
    <property type="entry name" value="TssN"/>
    <property type="match status" value="1"/>
</dbReference>
<feature type="transmembrane region" description="Helical" evidence="1">
    <location>
        <begin position="104"/>
        <end position="127"/>
    </location>
</feature>
<evidence type="ECO:0000256" key="1">
    <source>
        <dbReference type="SAM" id="Phobius"/>
    </source>
</evidence>
<reference evidence="2 3" key="1">
    <citation type="journal article" date="2018" name="Mar. Genomics">
        <title>Complete genome sequence of Marinifilaceae bacterium strain SPP2, isolated from the Antarctic marine sediment.</title>
        <authorList>
            <person name="Watanabe M."/>
            <person name="Kojima H."/>
            <person name="Fukui M."/>
        </authorList>
    </citation>
    <scope>NUCLEOTIDE SEQUENCE [LARGE SCALE GENOMIC DNA]</scope>
    <source>
        <strain evidence="2 3">SPP2</strain>
    </source>
</reference>
<feature type="transmembrane region" description="Helical" evidence="1">
    <location>
        <begin position="133"/>
        <end position="152"/>
    </location>
</feature>
<feature type="transmembrane region" description="Helical" evidence="1">
    <location>
        <begin position="12"/>
        <end position="32"/>
    </location>
</feature>